<keyword evidence="3" id="KW-1185">Reference proteome</keyword>
<gene>
    <name evidence="2" type="ORF">JF922_20590</name>
</gene>
<dbReference type="Pfam" id="PF04796">
    <property type="entry name" value="RepA_C"/>
    <property type="match status" value="1"/>
</dbReference>
<organism evidence="2 3">
    <name type="scientific">Candidatus Nephthysia bennettiae</name>
    <dbReference type="NCBI Taxonomy" id="3127016"/>
    <lineage>
        <taxon>Bacteria</taxon>
        <taxon>Bacillati</taxon>
        <taxon>Candidatus Dormiibacterota</taxon>
        <taxon>Candidatus Dormibacteria</taxon>
        <taxon>Candidatus Dormibacterales</taxon>
        <taxon>Candidatus Dormibacteraceae</taxon>
        <taxon>Candidatus Nephthysia</taxon>
    </lineage>
</organism>
<feature type="region of interest" description="Disordered" evidence="1">
    <location>
        <begin position="1"/>
        <end position="20"/>
    </location>
</feature>
<evidence type="ECO:0000256" key="1">
    <source>
        <dbReference type="SAM" id="MobiDB-lite"/>
    </source>
</evidence>
<reference evidence="2" key="1">
    <citation type="submission" date="2020-10" db="EMBL/GenBank/DDBJ databases">
        <title>Ca. Dormibacterota MAGs.</title>
        <authorList>
            <person name="Montgomery K."/>
        </authorList>
    </citation>
    <scope>NUCLEOTIDE SEQUENCE [LARGE SCALE GENOMIC DNA]</scope>
    <source>
        <strain evidence="2">SC8812_S17_10</strain>
    </source>
</reference>
<protein>
    <submittedName>
        <fullName evidence="2">Pirin</fullName>
    </submittedName>
</protein>
<name>A0A934N9G8_9BACT</name>
<evidence type="ECO:0000313" key="2">
    <source>
        <dbReference type="EMBL" id="MBJ7600456.1"/>
    </source>
</evidence>
<dbReference type="InterPro" id="IPR006881">
    <property type="entry name" value="RepA_C"/>
</dbReference>
<feature type="compositionally biased region" description="Polar residues" evidence="1">
    <location>
        <begin position="1"/>
        <end position="12"/>
    </location>
</feature>
<dbReference type="EMBL" id="JAEKNR010000207">
    <property type="protein sequence ID" value="MBJ7600456.1"/>
    <property type="molecule type" value="Genomic_DNA"/>
</dbReference>
<comment type="caution">
    <text evidence="2">The sequence shown here is derived from an EMBL/GenBank/DDBJ whole genome shotgun (WGS) entry which is preliminary data.</text>
</comment>
<feature type="compositionally biased region" description="Low complexity" evidence="1">
    <location>
        <begin position="41"/>
        <end position="52"/>
    </location>
</feature>
<dbReference type="Proteomes" id="UP000612893">
    <property type="component" value="Unassembled WGS sequence"/>
</dbReference>
<dbReference type="AlphaFoldDB" id="A0A934N9G8"/>
<feature type="region of interest" description="Disordered" evidence="1">
    <location>
        <begin position="34"/>
        <end position="53"/>
    </location>
</feature>
<proteinExistence type="predicted"/>
<evidence type="ECO:0000313" key="3">
    <source>
        <dbReference type="Proteomes" id="UP000612893"/>
    </source>
</evidence>
<accession>A0A934N9G8</accession>
<sequence length="326" mass="36609">MSASQRLSSPQAPASLEPVRPTLASLWAQVEQTKRECPRPSESAAAREASASELEEAREAGEIGFYARLLVQLTLPHSAVLGNEYERRNGDLVLSLLAPSRIGLPYGSLPRLLLAWVTAEAVRTKQRELVFGNTLASFMEQLDLIPTGGRWGSIPRLRQQMTRLFATTISVSNTGNANLTDLQTATVADRALIFWDPQRPSQAALWHSTVTLSERFFESITHRPVPIDMRALKALRRSPMALDFYVFLTHRMSYLRKPVPLPWELLKGQFGAEYGRLVDFRAQVRKAIRSVQAVYPQLDVRPATDALWLYPSPTHVPRINAHTRYA</sequence>